<dbReference type="InterPro" id="IPR029063">
    <property type="entry name" value="SAM-dependent_MTases_sf"/>
</dbReference>
<protein>
    <submittedName>
        <fullName evidence="3">SAM-dependent methyltransferase</fullName>
        <ecNumber evidence="3">2.1.1.-</ecNumber>
    </submittedName>
</protein>
<keyword evidence="4" id="KW-1185">Reference proteome</keyword>
<keyword evidence="1 3" id="KW-0489">Methyltransferase</keyword>
<dbReference type="InterPro" id="IPR038375">
    <property type="entry name" value="NDUFAF7_sf"/>
</dbReference>
<dbReference type="PANTHER" id="PTHR12049">
    <property type="entry name" value="PROTEIN ARGININE METHYLTRANSFERASE NDUFAF7, MITOCHONDRIAL"/>
    <property type="match status" value="1"/>
</dbReference>
<evidence type="ECO:0000256" key="2">
    <source>
        <dbReference type="ARBA" id="ARBA00022679"/>
    </source>
</evidence>
<organism evidence="3 4">
    <name type="scientific">Azospirillum isscasi</name>
    <dbReference type="NCBI Taxonomy" id="3053926"/>
    <lineage>
        <taxon>Bacteria</taxon>
        <taxon>Pseudomonadati</taxon>
        <taxon>Pseudomonadota</taxon>
        <taxon>Alphaproteobacteria</taxon>
        <taxon>Rhodospirillales</taxon>
        <taxon>Azospirillaceae</taxon>
        <taxon>Azospirillum</taxon>
    </lineage>
</organism>
<dbReference type="Gene3D" id="3.40.50.12710">
    <property type="match status" value="1"/>
</dbReference>
<dbReference type="SUPFAM" id="SSF53335">
    <property type="entry name" value="S-adenosyl-L-methionine-dependent methyltransferases"/>
    <property type="match status" value="1"/>
</dbReference>
<name>A0ABU0WJR0_9PROT</name>
<evidence type="ECO:0000313" key="4">
    <source>
        <dbReference type="Proteomes" id="UP001227317"/>
    </source>
</evidence>
<keyword evidence="2 3" id="KW-0808">Transferase</keyword>
<dbReference type="GO" id="GO:0008168">
    <property type="term" value="F:methyltransferase activity"/>
    <property type="evidence" value="ECO:0007669"/>
    <property type="project" value="UniProtKB-KW"/>
</dbReference>
<accession>A0ABU0WJR0</accession>
<dbReference type="GO" id="GO:0032259">
    <property type="term" value="P:methylation"/>
    <property type="evidence" value="ECO:0007669"/>
    <property type="project" value="UniProtKB-KW"/>
</dbReference>
<reference evidence="3 4" key="1">
    <citation type="submission" date="2023-06" db="EMBL/GenBank/DDBJ databases">
        <title>Azospirillum isscasensis sp.nov, a bacterium isolated from rhizosphere soil of rice.</title>
        <authorList>
            <person name="Wang H."/>
        </authorList>
    </citation>
    <scope>NUCLEOTIDE SEQUENCE [LARGE SCALE GENOMIC DNA]</scope>
    <source>
        <strain evidence="3 4">C340-1</strain>
    </source>
</reference>
<dbReference type="EC" id="2.1.1.-" evidence="3"/>
<dbReference type="InterPro" id="IPR003788">
    <property type="entry name" value="NDUFAF7"/>
</dbReference>
<sequence>APVLESPGEADLTAHVDFAAIAAAARDGGAESFGPVDQGDWLVRLGIQPRAAALKRGATAKQAADIDSALARLIAPDQMGTLFKVLALASPGLGAPAGFESPEQASQ</sequence>
<evidence type="ECO:0000256" key="1">
    <source>
        <dbReference type="ARBA" id="ARBA00022603"/>
    </source>
</evidence>
<dbReference type="PANTHER" id="PTHR12049:SF7">
    <property type="entry name" value="PROTEIN ARGININE METHYLTRANSFERASE NDUFAF7, MITOCHONDRIAL"/>
    <property type="match status" value="1"/>
</dbReference>
<dbReference type="RefSeq" id="WP_306708257.1">
    <property type="nucleotide sequence ID" value="NZ_JAUJFI010000088.1"/>
</dbReference>
<gene>
    <name evidence="3" type="ORF">QSG27_17310</name>
</gene>
<evidence type="ECO:0000313" key="3">
    <source>
        <dbReference type="EMBL" id="MDQ2104463.1"/>
    </source>
</evidence>
<dbReference type="EMBL" id="JAUJFI010000088">
    <property type="protein sequence ID" value="MDQ2104463.1"/>
    <property type="molecule type" value="Genomic_DNA"/>
</dbReference>
<proteinExistence type="predicted"/>
<comment type="caution">
    <text evidence="3">The sequence shown here is derived from an EMBL/GenBank/DDBJ whole genome shotgun (WGS) entry which is preliminary data.</text>
</comment>
<feature type="non-terminal residue" evidence="3">
    <location>
        <position position="1"/>
    </location>
</feature>
<dbReference type="Pfam" id="PF02636">
    <property type="entry name" value="Methyltransf_28"/>
    <property type="match status" value="1"/>
</dbReference>
<dbReference type="Proteomes" id="UP001227317">
    <property type="component" value="Unassembled WGS sequence"/>
</dbReference>